<feature type="chain" id="PRO_5013254525" description="Lipoprotein" evidence="1">
    <location>
        <begin position="22"/>
        <end position="203"/>
    </location>
</feature>
<reference evidence="2 3" key="1">
    <citation type="submission" date="2014-03" db="EMBL/GenBank/DDBJ databases">
        <title>The draft genome sequence of Thalassospira mesophila JCM 18969.</title>
        <authorList>
            <person name="Lai Q."/>
            <person name="Shao Z."/>
        </authorList>
    </citation>
    <scope>NUCLEOTIDE SEQUENCE [LARGE SCALE GENOMIC DNA]</scope>
    <source>
        <strain evidence="2 3">JCM 18969</strain>
    </source>
</reference>
<dbReference type="AlphaFoldDB" id="A0A1Y2L757"/>
<dbReference type="PROSITE" id="PS51257">
    <property type="entry name" value="PROKAR_LIPOPROTEIN"/>
    <property type="match status" value="1"/>
</dbReference>
<feature type="signal peptide" evidence="1">
    <location>
        <begin position="1"/>
        <end position="21"/>
    </location>
</feature>
<organism evidence="2 3">
    <name type="scientific">Thalassospira mesophila</name>
    <dbReference type="NCBI Taxonomy" id="1293891"/>
    <lineage>
        <taxon>Bacteria</taxon>
        <taxon>Pseudomonadati</taxon>
        <taxon>Pseudomonadota</taxon>
        <taxon>Alphaproteobacteria</taxon>
        <taxon>Rhodospirillales</taxon>
        <taxon>Thalassospiraceae</taxon>
        <taxon>Thalassospira</taxon>
    </lineage>
</organism>
<keyword evidence="1" id="KW-0732">Signal</keyword>
<name>A0A1Y2L757_9PROT</name>
<dbReference type="RefSeq" id="WP_085579184.1">
    <property type="nucleotide sequence ID" value="NZ_JFKA01000001.1"/>
</dbReference>
<evidence type="ECO:0000313" key="3">
    <source>
        <dbReference type="Proteomes" id="UP000193391"/>
    </source>
</evidence>
<keyword evidence="3" id="KW-1185">Reference proteome</keyword>
<dbReference type="EMBL" id="JFKA01000001">
    <property type="protein sequence ID" value="OSQ40669.1"/>
    <property type="molecule type" value="Genomic_DNA"/>
</dbReference>
<dbReference type="Proteomes" id="UP000193391">
    <property type="component" value="Unassembled WGS sequence"/>
</dbReference>
<accession>A0A1Y2L757</accession>
<evidence type="ECO:0000256" key="1">
    <source>
        <dbReference type="SAM" id="SignalP"/>
    </source>
</evidence>
<protein>
    <recommendedName>
        <fullName evidence="4">Lipoprotein</fullName>
    </recommendedName>
</protein>
<gene>
    <name evidence="2" type="ORF">TMES_02815</name>
</gene>
<comment type="caution">
    <text evidence="2">The sequence shown here is derived from an EMBL/GenBank/DDBJ whole genome shotgun (WGS) entry which is preliminary data.</text>
</comment>
<evidence type="ECO:0008006" key="4">
    <source>
        <dbReference type="Google" id="ProtNLM"/>
    </source>
</evidence>
<dbReference type="OrthoDB" id="7337861at2"/>
<sequence length="203" mass="22098">MKKLIIPFVALLGLAACQTNSNVVRNSQVSLLSLAKPEIAVGDTYAYYRNGNKETLTVTDKNADGLMFEITEGPNKGCTSEGADFISPDTKWTNCAGSNGTQSVIRKGNIWPLKPGAMESFEIEGTDGKETWSATRDCIVAGTAMVTVGTKTIPTYEVICKDASNTRSWFYSPDNKWPIKFTKVHKKRGLVEDYVIDLGQGAS</sequence>
<evidence type="ECO:0000313" key="2">
    <source>
        <dbReference type="EMBL" id="OSQ40669.1"/>
    </source>
</evidence>
<proteinExistence type="predicted"/>